<keyword evidence="5 7" id="KW-1133">Transmembrane helix</keyword>
<feature type="transmembrane region" description="Helical" evidence="7">
    <location>
        <begin position="476"/>
        <end position="501"/>
    </location>
</feature>
<evidence type="ECO:0000256" key="1">
    <source>
        <dbReference type="ARBA" id="ARBA00004651"/>
    </source>
</evidence>
<keyword evidence="3" id="KW-1003">Cell membrane</keyword>
<dbReference type="RefSeq" id="WP_163736395.1">
    <property type="nucleotide sequence ID" value="NZ_JAAGOA010000006.1"/>
</dbReference>
<evidence type="ECO:0000256" key="3">
    <source>
        <dbReference type="ARBA" id="ARBA00022475"/>
    </source>
</evidence>
<feature type="transmembrane region" description="Helical" evidence="7">
    <location>
        <begin position="259"/>
        <end position="278"/>
    </location>
</feature>
<keyword evidence="4 7" id="KW-0812">Transmembrane</keyword>
<feature type="transmembrane region" description="Helical" evidence="7">
    <location>
        <begin position="232"/>
        <end position="252"/>
    </location>
</feature>
<feature type="transmembrane region" description="Helical" evidence="7">
    <location>
        <begin position="375"/>
        <end position="393"/>
    </location>
</feature>
<organism evidence="9 10">
    <name type="scientific">Phytoactinopolyspora halotolerans</name>
    <dbReference type="NCBI Taxonomy" id="1981512"/>
    <lineage>
        <taxon>Bacteria</taxon>
        <taxon>Bacillati</taxon>
        <taxon>Actinomycetota</taxon>
        <taxon>Actinomycetes</taxon>
        <taxon>Jiangellales</taxon>
        <taxon>Jiangellaceae</taxon>
        <taxon>Phytoactinopolyspora</taxon>
    </lineage>
</organism>
<feature type="transmembrane region" description="Helical" evidence="7">
    <location>
        <begin position="203"/>
        <end position="220"/>
    </location>
</feature>
<dbReference type="SUPFAM" id="SSF161098">
    <property type="entry name" value="MetI-like"/>
    <property type="match status" value="1"/>
</dbReference>
<dbReference type="Proteomes" id="UP000475214">
    <property type="component" value="Unassembled WGS sequence"/>
</dbReference>
<feature type="transmembrane region" description="Helical" evidence="7">
    <location>
        <begin position="315"/>
        <end position="336"/>
    </location>
</feature>
<comment type="subcellular location">
    <subcellularLocation>
        <location evidence="1 7">Cell membrane</location>
        <topology evidence="1 7">Multi-pass membrane protein</topology>
    </subcellularLocation>
</comment>
<feature type="transmembrane region" description="Helical" evidence="7">
    <location>
        <begin position="138"/>
        <end position="157"/>
    </location>
</feature>
<evidence type="ECO:0000313" key="10">
    <source>
        <dbReference type="Proteomes" id="UP000475214"/>
    </source>
</evidence>
<accession>A0A6L9S6W9</accession>
<dbReference type="Pfam" id="PF00528">
    <property type="entry name" value="BPD_transp_1"/>
    <property type="match status" value="1"/>
</dbReference>
<proteinExistence type="inferred from homology"/>
<evidence type="ECO:0000256" key="4">
    <source>
        <dbReference type="ARBA" id="ARBA00022692"/>
    </source>
</evidence>
<dbReference type="GO" id="GO:0055085">
    <property type="term" value="P:transmembrane transport"/>
    <property type="evidence" value="ECO:0007669"/>
    <property type="project" value="InterPro"/>
</dbReference>
<feature type="transmembrane region" description="Helical" evidence="7">
    <location>
        <begin position="177"/>
        <end position="196"/>
    </location>
</feature>
<feature type="domain" description="ABC transmembrane type-1" evidence="8">
    <location>
        <begin position="102"/>
        <end position="498"/>
    </location>
</feature>
<keyword evidence="6 7" id="KW-0472">Membrane</keyword>
<evidence type="ECO:0000256" key="6">
    <source>
        <dbReference type="ARBA" id="ARBA00023136"/>
    </source>
</evidence>
<gene>
    <name evidence="9" type="ORF">G1H10_10055</name>
</gene>
<evidence type="ECO:0000256" key="5">
    <source>
        <dbReference type="ARBA" id="ARBA00022989"/>
    </source>
</evidence>
<keyword evidence="10" id="KW-1185">Reference proteome</keyword>
<comment type="caution">
    <text evidence="9">The sequence shown here is derived from an EMBL/GenBank/DDBJ whole genome shotgun (WGS) entry which is preliminary data.</text>
</comment>
<reference evidence="9 10" key="1">
    <citation type="submission" date="2020-02" db="EMBL/GenBank/DDBJ databases">
        <authorList>
            <person name="Li X.-J."/>
            <person name="Han X.-M."/>
        </authorList>
    </citation>
    <scope>NUCLEOTIDE SEQUENCE [LARGE SCALE GENOMIC DNA]</scope>
    <source>
        <strain evidence="9 10">CCTCC AB 2017055</strain>
    </source>
</reference>
<dbReference type="PANTHER" id="PTHR30465:SF0">
    <property type="entry name" value="OLIGOPEPTIDE TRANSPORT SYSTEM PERMEASE PROTEIN APPB"/>
    <property type="match status" value="1"/>
</dbReference>
<dbReference type="AlphaFoldDB" id="A0A6L9S6W9"/>
<evidence type="ECO:0000256" key="7">
    <source>
        <dbReference type="RuleBase" id="RU363032"/>
    </source>
</evidence>
<dbReference type="GO" id="GO:0005886">
    <property type="term" value="C:plasma membrane"/>
    <property type="evidence" value="ECO:0007669"/>
    <property type="project" value="UniProtKB-SubCell"/>
</dbReference>
<comment type="similarity">
    <text evidence="7">Belongs to the binding-protein-dependent transport system permease family.</text>
</comment>
<feature type="transmembrane region" description="Helical" evidence="7">
    <location>
        <begin position="104"/>
        <end position="126"/>
    </location>
</feature>
<dbReference type="PANTHER" id="PTHR30465">
    <property type="entry name" value="INNER MEMBRANE ABC TRANSPORTER"/>
    <property type="match status" value="1"/>
</dbReference>
<name>A0A6L9S6W9_9ACTN</name>
<dbReference type="InterPro" id="IPR000515">
    <property type="entry name" value="MetI-like"/>
</dbReference>
<dbReference type="EMBL" id="JAAGOA010000006">
    <property type="protein sequence ID" value="NEE00511.1"/>
    <property type="molecule type" value="Genomic_DNA"/>
</dbReference>
<feature type="transmembrane region" description="Helical" evidence="7">
    <location>
        <begin position="429"/>
        <end position="450"/>
    </location>
</feature>
<evidence type="ECO:0000256" key="2">
    <source>
        <dbReference type="ARBA" id="ARBA00022448"/>
    </source>
</evidence>
<keyword evidence="2 7" id="KW-0813">Transport</keyword>
<feature type="transmembrane region" description="Helical" evidence="7">
    <location>
        <begin position="284"/>
        <end position="308"/>
    </location>
</feature>
<dbReference type="Gene3D" id="1.10.3720.10">
    <property type="entry name" value="MetI-like"/>
    <property type="match status" value="1"/>
</dbReference>
<sequence length="507" mass="54972">MLRYIFRRLGISVLVLFGAATLVFVLTINSGDPLADLRETSADNRDELIEARIRTMGLDKPWYERYAEWLRGAVGCVVPGMQCDLGVTNQGQDVLALTESAMSATLRLVIGATVLAIIVGVAVGILSAVRKYSGFDYVITFGAFIFFSLPVFWAAVLLKEYGAIRFNDWIADPRMSVTQMIIIALITGLVLQFALGGDPRRRLLTAGAAFAVVLAALAYFDADNWFRDPSMGLGVVILVSAGAGVLVTSLVTGFSERRVLYAALTTVGAGAVITFALQDVLEDGGYALLAGLFVLTVAVSVAIGAAWGGHMRRQAMLVAWVTGVIMSVVVVMDYAVSHWSAMLELKPRPVLTIGALSPNFEGDFWERFLDTGTQLLLPTVLLTLISVASYSRYTRSSMLEVMEQDYIRTARAKGVSERAVITKHAFRNALIPLTTIVAFDFASLISGAVVTEQVFGWRGMGQMFINGLRAVDPMPVMSFVLVTGAAAVLMNLAADIMYGYLDPRIRR</sequence>
<dbReference type="CDD" id="cd06261">
    <property type="entry name" value="TM_PBP2"/>
    <property type="match status" value="1"/>
</dbReference>
<feature type="transmembrane region" description="Helical" evidence="7">
    <location>
        <begin position="9"/>
        <end position="28"/>
    </location>
</feature>
<evidence type="ECO:0000259" key="8">
    <source>
        <dbReference type="PROSITE" id="PS50928"/>
    </source>
</evidence>
<evidence type="ECO:0000313" key="9">
    <source>
        <dbReference type="EMBL" id="NEE00511.1"/>
    </source>
</evidence>
<dbReference type="PROSITE" id="PS50928">
    <property type="entry name" value="ABC_TM1"/>
    <property type="match status" value="1"/>
</dbReference>
<dbReference type="InterPro" id="IPR035906">
    <property type="entry name" value="MetI-like_sf"/>
</dbReference>
<protein>
    <submittedName>
        <fullName evidence="9">ABC transporter permease</fullName>
    </submittedName>
</protein>